<comment type="caution">
    <text evidence="2">The sequence shown here is derived from an EMBL/GenBank/DDBJ whole genome shotgun (WGS) entry which is preliminary data.</text>
</comment>
<dbReference type="Gene3D" id="1.20.1260.10">
    <property type="match status" value="1"/>
</dbReference>
<dbReference type="InterPro" id="IPR012347">
    <property type="entry name" value="Ferritin-like"/>
</dbReference>
<dbReference type="EMBL" id="BSOA01000034">
    <property type="protein sequence ID" value="GLQ89334.1"/>
    <property type="molecule type" value="Genomic_DNA"/>
</dbReference>
<dbReference type="Pfam" id="PF13628">
    <property type="entry name" value="DUF4142"/>
    <property type="match status" value="1"/>
</dbReference>
<dbReference type="RefSeq" id="WP_284332773.1">
    <property type="nucleotide sequence ID" value="NZ_BSOA01000034.1"/>
</dbReference>
<dbReference type="PANTHER" id="PTHR38593:SF1">
    <property type="entry name" value="BLR2558 PROTEIN"/>
    <property type="match status" value="1"/>
</dbReference>
<evidence type="ECO:0000313" key="2">
    <source>
        <dbReference type="EMBL" id="GLQ89334.1"/>
    </source>
</evidence>
<evidence type="ECO:0000259" key="1">
    <source>
        <dbReference type="Pfam" id="PF13628"/>
    </source>
</evidence>
<gene>
    <name evidence="2" type="ORF">GCM10007898_29070</name>
</gene>
<accession>A0ABQ5XDP0</accession>
<dbReference type="InterPro" id="IPR025419">
    <property type="entry name" value="DUF4142"/>
</dbReference>
<reference evidence="3" key="1">
    <citation type="journal article" date="2019" name="Int. J. Syst. Evol. Microbiol.">
        <title>The Global Catalogue of Microorganisms (GCM) 10K type strain sequencing project: providing services to taxonomists for standard genome sequencing and annotation.</title>
        <authorList>
            <consortium name="The Broad Institute Genomics Platform"/>
            <consortium name="The Broad Institute Genome Sequencing Center for Infectious Disease"/>
            <person name="Wu L."/>
            <person name="Ma J."/>
        </authorList>
    </citation>
    <scope>NUCLEOTIDE SEQUENCE [LARGE SCALE GENOMIC DNA]</scope>
    <source>
        <strain evidence="3">NBRC 111981</strain>
    </source>
</reference>
<feature type="domain" description="DUF4142" evidence="1">
    <location>
        <begin position="44"/>
        <end position="180"/>
    </location>
</feature>
<name>A0ABQ5XDP0_9GAMM</name>
<evidence type="ECO:0000313" key="3">
    <source>
        <dbReference type="Proteomes" id="UP001156627"/>
    </source>
</evidence>
<proteinExistence type="predicted"/>
<dbReference type="Proteomes" id="UP001156627">
    <property type="component" value="Unassembled WGS sequence"/>
</dbReference>
<protein>
    <recommendedName>
        <fullName evidence="1">DUF4142 domain-containing protein</fullName>
    </recommendedName>
</protein>
<dbReference type="PANTHER" id="PTHR38593">
    <property type="entry name" value="BLR2558 PROTEIN"/>
    <property type="match status" value="1"/>
</dbReference>
<organism evidence="2 3">
    <name type="scientific">Dyella flagellata</name>
    <dbReference type="NCBI Taxonomy" id="1867833"/>
    <lineage>
        <taxon>Bacteria</taxon>
        <taxon>Pseudomonadati</taxon>
        <taxon>Pseudomonadota</taxon>
        <taxon>Gammaproteobacteria</taxon>
        <taxon>Lysobacterales</taxon>
        <taxon>Rhodanobacteraceae</taxon>
        <taxon>Dyella</taxon>
    </lineage>
</organism>
<sequence>MTAPQAFTSARLSLLLCFIVVPAVGLAQKPQKQSTHRPLRGVHERAFLAQAIADDAMQIALARLAMMKSSNPRLRALASKIVSDHAALDLQFSRLAANSGSKGHAHDAPARDIIAMQAHLQSLQGEAFDRAFVGTMVKEHHKIIAAYAVAAKTSADDKLRTIAARGLPVLQGHLDAARSLMKEASLAQQGREHR</sequence>
<keyword evidence="3" id="KW-1185">Reference proteome</keyword>